<dbReference type="Proteomes" id="UP001227162">
    <property type="component" value="Unassembled WGS sequence"/>
</dbReference>
<dbReference type="PANTHER" id="PTHR13748">
    <property type="entry name" value="COBW-RELATED"/>
    <property type="match status" value="1"/>
</dbReference>
<sequence length="296" mass="30423">MNTQDTLHRLPLTVIGGYLGAGKTTLINRLLSEDHGSRVMVMVNDFGAVNLDASLIRSADGDTIELTNGCVCCTMGGDLFMAMGDALDRRPRPDHLVIEASGIADPARIAAAARAEPEMRYGGIAVLVDALNFPALAQDAQIGPQIRGQVAVADLLLVSKSGDAVPPALSIALAALSPAPQVALGALGSVAPLLLGGISPGPLRQGAGHGAYVSWSGQGRAMTRAALEAHLQAAPEGLFRIKGVISGPEGGLEFHKVGPSIEITRCAAPPEGRVVGIGPAARLSADQIEMWWNAAG</sequence>
<dbReference type="RefSeq" id="WP_317626225.1">
    <property type="nucleotide sequence ID" value="NZ_JANFFA010000003.1"/>
</dbReference>
<keyword evidence="3" id="KW-1185">Reference proteome</keyword>
<organism evidence="2 3">
    <name type="scientific">Rhodalgimonas zhirmunskyi</name>
    <dbReference type="NCBI Taxonomy" id="2964767"/>
    <lineage>
        <taxon>Bacteria</taxon>
        <taxon>Pseudomonadati</taxon>
        <taxon>Pseudomonadota</taxon>
        <taxon>Alphaproteobacteria</taxon>
        <taxon>Rhodobacterales</taxon>
        <taxon>Roseobacteraceae</taxon>
        <taxon>Rhodalgimonas</taxon>
    </lineage>
</organism>
<gene>
    <name evidence="2" type="ORF">NOI20_10810</name>
</gene>
<dbReference type="Pfam" id="PF02492">
    <property type="entry name" value="cobW"/>
    <property type="match status" value="1"/>
</dbReference>
<dbReference type="Gene3D" id="3.40.50.300">
    <property type="entry name" value="P-loop containing nucleotide triphosphate hydrolases"/>
    <property type="match status" value="1"/>
</dbReference>
<dbReference type="InterPro" id="IPR003495">
    <property type="entry name" value="CobW/HypB/UreG_nucleotide-bd"/>
</dbReference>
<dbReference type="AlphaFoldDB" id="A0AAJ1U6P8"/>
<name>A0AAJ1U6P8_9RHOB</name>
<dbReference type="GO" id="GO:0005737">
    <property type="term" value="C:cytoplasm"/>
    <property type="evidence" value="ECO:0007669"/>
    <property type="project" value="TreeGrafter"/>
</dbReference>
<evidence type="ECO:0000259" key="1">
    <source>
        <dbReference type="Pfam" id="PF02492"/>
    </source>
</evidence>
<protein>
    <submittedName>
        <fullName evidence="2">CobW family GTP-binding protein</fullName>
    </submittedName>
</protein>
<accession>A0AAJ1U6P8</accession>
<reference evidence="2" key="1">
    <citation type="submission" date="2022-07" db="EMBL/GenBank/DDBJ databases">
        <authorList>
            <person name="Otstavnykh N."/>
            <person name="Isaeva M."/>
            <person name="Bystritskaya E."/>
        </authorList>
    </citation>
    <scope>NUCLEOTIDE SEQUENCE</scope>
    <source>
        <strain evidence="2">10Alg 79</strain>
    </source>
</reference>
<comment type="caution">
    <text evidence="2">The sequence shown here is derived from an EMBL/GenBank/DDBJ whole genome shotgun (WGS) entry which is preliminary data.</text>
</comment>
<evidence type="ECO:0000313" key="2">
    <source>
        <dbReference type="EMBL" id="MDQ2094600.1"/>
    </source>
</evidence>
<feature type="domain" description="CobW/HypB/UreG nucleotide-binding" evidence="1">
    <location>
        <begin position="11"/>
        <end position="161"/>
    </location>
</feature>
<dbReference type="InterPro" id="IPR051316">
    <property type="entry name" value="Zinc-reg_GTPase_activator"/>
</dbReference>
<dbReference type="PANTHER" id="PTHR13748:SF62">
    <property type="entry name" value="COBW DOMAIN-CONTAINING PROTEIN"/>
    <property type="match status" value="1"/>
</dbReference>
<dbReference type="InterPro" id="IPR027417">
    <property type="entry name" value="P-loop_NTPase"/>
</dbReference>
<evidence type="ECO:0000313" key="3">
    <source>
        <dbReference type="Proteomes" id="UP001227162"/>
    </source>
</evidence>
<proteinExistence type="predicted"/>
<reference evidence="2" key="2">
    <citation type="submission" date="2023-04" db="EMBL/GenBank/DDBJ databases">
        <title>'Rhodoalgimonas zhirmunskyi' gen. nov., isolated from a red alga.</title>
        <authorList>
            <person name="Nedashkovskaya O.I."/>
            <person name="Otstavnykh N.Y."/>
            <person name="Bystritskaya E.P."/>
            <person name="Balabanova L.A."/>
            <person name="Isaeva M.P."/>
        </authorList>
    </citation>
    <scope>NUCLEOTIDE SEQUENCE</scope>
    <source>
        <strain evidence="2">10Alg 79</strain>
    </source>
</reference>
<dbReference type="SUPFAM" id="SSF52540">
    <property type="entry name" value="P-loop containing nucleoside triphosphate hydrolases"/>
    <property type="match status" value="1"/>
</dbReference>
<dbReference type="EMBL" id="JANFFA010000003">
    <property type="protein sequence ID" value="MDQ2094600.1"/>
    <property type="molecule type" value="Genomic_DNA"/>
</dbReference>
<dbReference type="CDD" id="cd03112">
    <property type="entry name" value="CobW-like"/>
    <property type="match status" value="1"/>
</dbReference>